<organism evidence="5 6">
    <name type="scientific">Actinotignum urinale</name>
    <dbReference type="NCBI Taxonomy" id="190146"/>
    <lineage>
        <taxon>Bacteria</taxon>
        <taxon>Bacillati</taxon>
        <taxon>Actinomycetota</taxon>
        <taxon>Actinomycetes</taxon>
        <taxon>Actinomycetales</taxon>
        <taxon>Actinomycetaceae</taxon>
        <taxon>Actinotignum</taxon>
    </lineage>
</organism>
<comment type="caution">
    <text evidence="5">The sequence shown here is derived from an EMBL/GenBank/DDBJ whole genome shotgun (WGS) entry which is preliminary data.</text>
</comment>
<keyword evidence="1" id="KW-0813">Transport</keyword>
<evidence type="ECO:0000256" key="2">
    <source>
        <dbReference type="ARBA" id="ARBA00022741"/>
    </source>
</evidence>
<dbReference type="InterPro" id="IPR015854">
    <property type="entry name" value="ABC_transpr_LolD-like"/>
</dbReference>
<dbReference type="Proteomes" id="UP001275049">
    <property type="component" value="Unassembled WGS sequence"/>
</dbReference>
<accession>A0ABU5GA16</accession>
<keyword evidence="3 5" id="KW-0067">ATP-binding</keyword>
<dbReference type="Gene3D" id="3.40.50.300">
    <property type="entry name" value="P-loop containing nucleotide triphosphate hydrolases"/>
    <property type="match status" value="1"/>
</dbReference>
<dbReference type="RefSeq" id="WP_245855200.1">
    <property type="nucleotide sequence ID" value="NZ_CP126967.1"/>
</dbReference>
<dbReference type="EMBL" id="JAWNGA010000013">
    <property type="protein sequence ID" value="MDY5133510.1"/>
    <property type="molecule type" value="Genomic_DNA"/>
</dbReference>
<dbReference type="SUPFAM" id="SSF52540">
    <property type="entry name" value="P-loop containing nucleoside triphosphate hydrolases"/>
    <property type="match status" value="1"/>
</dbReference>
<gene>
    <name evidence="5" type="ORF">R6G86_07135</name>
</gene>
<dbReference type="InterPro" id="IPR003593">
    <property type="entry name" value="AAA+_ATPase"/>
</dbReference>
<dbReference type="InterPro" id="IPR017911">
    <property type="entry name" value="MacB-like_ATP-bd"/>
</dbReference>
<keyword evidence="6" id="KW-1185">Reference proteome</keyword>
<dbReference type="SMART" id="SM00382">
    <property type="entry name" value="AAA"/>
    <property type="match status" value="1"/>
</dbReference>
<evidence type="ECO:0000313" key="6">
    <source>
        <dbReference type="Proteomes" id="UP001275049"/>
    </source>
</evidence>
<dbReference type="PROSITE" id="PS50893">
    <property type="entry name" value="ABC_TRANSPORTER_2"/>
    <property type="match status" value="1"/>
</dbReference>
<dbReference type="InterPro" id="IPR003439">
    <property type="entry name" value="ABC_transporter-like_ATP-bd"/>
</dbReference>
<dbReference type="CDD" id="cd03255">
    <property type="entry name" value="ABC_MJ0796_LolCDE_FtsE"/>
    <property type="match status" value="1"/>
</dbReference>
<evidence type="ECO:0000313" key="5">
    <source>
        <dbReference type="EMBL" id="MDY5133510.1"/>
    </source>
</evidence>
<proteinExistence type="predicted"/>
<evidence type="ECO:0000256" key="3">
    <source>
        <dbReference type="ARBA" id="ARBA00022840"/>
    </source>
</evidence>
<keyword evidence="2" id="KW-0547">Nucleotide-binding</keyword>
<evidence type="ECO:0000256" key="1">
    <source>
        <dbReference type="ARBA" id="ARBA00022448"/>
    </source>
</evidence>
<dbReference type="InterPro" id="IPR027417">
    <property type="entry name" value="P-loop_NTPase"/>
</dbReference>
<feature type="domain" description="ABC transporter" evidence="4">
    <location>
        <begin position="33"/>
        <end position="278"/>
    </location>
</feature>
<dbReference type="PANTHER" id="PTHR24220">
    <property type="entry name" value="IMPORT ATP-BINDING PROTEIN"/>
    <property type="match status" value="1"/>
</dbReference>
<dbReference type="Pfam" id="PF00005">
    <property type="entry name" value="ABC_tran"/>
    <property type="match status" value="1"/>
</dbReference>
<reference evidence="5 6" key="1">
    <citation type="submission" date="2023-10" db="EMBL/GenBank/DDBJ databases">
        <title>Whole Genome based description of the genera Actinobaculum and Actinotignum reveals a complex phylogenetic relationship within the species included in the genus Actinotignum.</title>
        <authorList>
            <person name="Jensen C.S."/>
            <person name="Dargis R."/>
            <person name="Kemp M."/>
            <person name="Christensen J.J."/>
        </authorList>
    </citation>
    <scope>NUCLEOTIDE SEQUENCE [LARGE SCALE GENOMIC DNA]</scope>
    <source>
        <strain evidence="5 6">SLA_B974</strain>
    </source>
</reference>
<protein>
    <submittedName>
        <fullName evidence="5">ABC transporter ATP-binding protein</fullName>
    </submittedName>
</protein>
<dbReference type="PANTHER" id="PTHR24220:SF659">
    <property type="entry name" value="TRANSPORTER, PUTATIVE-RELATED"/>
    <property type="match status" value="1"/>
</dbReference>
<dbReference type="GO" id="GO:0005524">
    <property type="term" value="F:ATP binding"/>
    <property type="evidence" value="ECO:0007669"/>
    <property type="project" value="UniProtKB-KW"/>
</dbReference>
<sequence length="278" mass="29656">MKESVFGVEGMGGQRLAGGDDGGLSVLSGGPVVCVEGVSHRFGKKQVLSNVNLVIGAGEYVTISGGSGEGKTTLLSCVMGLIRPEDGSVTVLGRRVDRFSRTRSAVFRGRHMGIIFQNGELLDDLTAEENVLLPVWMNTRGKKDTLDDLDNAGATKVSDGGVSDAGVGSRVVSLLGELGVPVGRRVSTLSGGEYQRTALARALVNDPEIIIADEPTASLDPRLRDEMCGLLVSYARKRGAALIVVTHDPYLVRQADRQFYLKKGELSQISPEELQHYT</sequence>
<evidence type="ECO:0000259" key="4">
    <source>
        <dbReference type="PROSITE" id="PS50893"/>
    </source>
</evidence>
<name>A0ABU5GA16_9ACTO</name>